<evidence type="ECO:0000256" key="9">
    <source>
        <dbReference type="ARBA" id="ARBA00023027"/>
    </source>
</evidence>
<keyword evidence="1 15" id="KW-0328">Glycosyltransferase</keyword>
<evidence type="ECO:0000256" key="3">
    <source>
        <dbReference type="ARBA" id="ARBA00022695"/>
    </source>
</evidence>
<evidence type="ECO:0000256" key="10">
    <source>
        <dbReference type="ARBA" id="ARBA00023125"/>
    </source>
</evidence>
<dbReference type="PROSITE" id="PS51059">
    <property type="entry name" value="PARP_CATALYTIC"/>
    <property type="match status" value="1"/>
</dbReference>
<dbReference type="FunFam" id="1.25.40.20:FF:000714">
    <property type="entry name" value="Poly [ADP-ribose] polymerase"/>
    <property type="match status" value="1"/>
</dbReference>
<keyword evidence="4" id="KW-0479">Metal-binding</keyword>
<keyword evidence="6" id="KW-0013">ADP-ribosylation</keyword>
<evidence type="ECO:0000259" key="19">
    <source>
        <dbReference type="PROSITE" id="PS51977"/>
    </source>
</evidence>
<feature type="compositionally biased region" description="Basic and acidic residues" evidence="16">
    <location>
        <begin position="1050"/>
        <end position="1071"/>
    </location>
</feature>
<reference evidence="20" key="1">
    <citation type="submission" date="2021-01" db="EMBL/GenBank/DDBJ databases">
        <authorList>
            <consortium name="Genoscope - CEA"/>
            <person name="William W."/>
        </authorList>
    </citation>
    <scope>NUCLEOTIDE SEQUENCE</scope>
</reference>
<feature type="compositionally biased region" description="Basic and acidic residues" evidence="16">
    <location>
        <begin position="288"/>
        <end position="303"/>
    </location>
</feature>
<dbReference type="SMART" id="SM00773">
    <property type="entry name" value="WGR"/>
    <property type="match status" value="1"/>
</dbReference>
<evidence type="ECO:0000256" key="16">
    <source>
        <dbReference type="SAM" id="MobiDB-lite"/>
    </source>
</evidence>
<evidence type="ECO:0000256" key="8">
    <source>
        <dbReference type="ARBA" id="ARBA00022833"/>
    </source>
</evidence>
<dbReference type="FunFam" id="3.90.228.10:FF:000019">
    <property type="entry name" value="Poly [ADP-ribose] polymerase"/>
    <property type="match status" value="1"/>
</dbReference>
<feature type="region of interest" description="Disordered" evidence="16">
    <location>
        <begin position="1574"/>
        <end position="1602"/>
    </location>
</feature>
<keyword evidence="10" id="KW-0238">DNA-binding</keyword>
<feature type="repeat" description="ANK" evidence="14">
    <location>
        <begin position="756"/>
        <end position="788"/>
    </location>
</feature>
<keyword evidence="7" id="KW-0863">Zinc-finger</keyword>
<dbReference type="GO" id="GO:1990404">
    <property type="term" value="F:NAD+-protein mono-ADP-ribosyltransferase activity"/>
    <property type="evidence" value="ECO:0007669"/>
    <property type="project" value="TreeGrafter"/>
</dbReference>
<dbReference type="GO" id="GO:0016779">
    <property type="term" value="F:nucleotidyltransferase activity"/>
    <property type="evidence" value="ECO:0007669"/>
    <property type="project" value="UniProtKB-KW"/>
</dbReference>
<dbReference type="FunFam" id="1.25.40.20:FF:000711">
    <property type="entry name" value="Poly [ADP-ribose] polymerase"/>
    <property type="match status" value="1"/>
</dbReference>
<dbReference type="FunFam" id="1.25.40.20:FF:000822">
    <property type="entry name" value="Poly [ADP-ribose] polymerase"/>
    <property type="match status" value="1"/>
</dbReference>
<comment type="catalytic activity">
    <reaction evidence="13">
        <text>NAD(+) + (ADP-D-ribosyl)n-acceptor = nicotinamide + (ADP-D-ribosyl)n+1-acceptor + H(+).</text>
        <dbReference type="EC" id="2.4.2.30"/>
    </reaction>
</comment>
<evidence type="ECO:0000256" key="5">
    <source>
        <dbReference type="ARBA" id="ARBA00022737"/>
    </source>
</evidence>
<dbReference type="GO" id="GO:0006302">
    <property type="term" value="P:double-strand break repair"/>
    <property type="evidence" value="ECO:0007669"/>
    <property type="project" value="TreeGrafter"/>
</dbReference>
<dbReference type="PROSITE" id="PS50297">
    <property type="entry name" value="ANK_REP_REGION"/>
    <property type="match status" value="6"/>
</dbReference>
<keyword evidence="5" id="KW-0677">Repeat</keyword>
<keyword evidence="2 15" id="KW-0808">Transferase</keyword>
<comment type="similarity">
    <text evidence="12">Belongs to the ARTD/PARP family.</text>
</comment>
<proteinExistence type="inferred from homology"/>
<feature type="compositionally biased region" description="Acidic residues" evidence="16">
    <location>
        <begin position="177"/>
        <end position="187"/>
    </location>
</feature>
<dbReference type="PROSITE" id="PS50088">
    <property type="entry name" value="ANK_REPEAT"/>
    <property type="match status" value="8"/>
</dbReference>
<dbReference type="PANTHER" id="PTHR10459">
    <property type="entry name" value="DNA LIGASE"/>
    <property type="match status" value="1"/>
</dbReference>
<feature type="domain" description="PARP alpha-helical" evidence="18">
    <location>
        <begin position="2163"/>
        <end position="2296"/>
    </location>
</feature>
<keyword evidence="11" id="KW-0539">Nucleus</keyword>
<feature type="repeat" description="ANK" evidence="14">
    <location>
        <begin position="723"/>
        <end position="755"/>
    </location>
</feature>
<comment type="caution">
    <text evidence="20">The sequence shown here is derived from an EMBL/GenBank/DDBJ whole genome shotgun (WGS) entry which is preliminary data.</text>
</comment>
<evidence type="ECO:0000313" key="20">
    <source>
        <dbReference type="EMBL" id="CAD8180328.1"/>
    </source>
</evidence>
<evidence type="ECO:0000256" key="14">
    <source>
        <dbReference type="PROSITE-ProRule" id="PRU00023"/>
    </source>
</evidence>
<evidence type="ECO:0000256" key="11">
    <source>
        <dbReference type="ARBA" id="ARBA00023242"/>
    </source>
</evidence>
<dbReference type="GO" id="GO:0003950">
    <property type="term" value="F:NAD+ poly-ADP-ribosyltransferase activity"/>
    <property type="evidence" value="ECO:0007669"/>
    <property type="project" value="UniProtKB-UniRule"/>
</dbReference>
<sequence>MKTRGQKTEPNYAYQFKKDQILGQSEKGKPVFYKVVEDLKTNDHKQQLKVIRLEQQEKQKDGKIVYKESQEALLSVKERTKIVEDVEVKSTKPNPRSKSTVTSFVFPQDTLQEITKSAKQVPANAKQQKKQVSSESESEVDEQPQKYTIKKGTKQAVKTQNQKKEVKLNIKKKVESDDSVEEEESQEQELPKKQTTKKKQTQQVVKSNQKGGKQVRLEESEESSEEQNVQEQKKKRVTRQNPSSKKDEPQPLPVQKKQVKRGRAQKKQDSEDDEDAQDNEDNQVQSHSVDEKKKKGKATDKKSKSQPAPPKKFMRGKANPNYREIRQTSEQFEGTSSKFKDYSSMMMNNKELIRAAQTGNTKLLEDIFAHSQKISNLFQRWAPENDVNAIEIIFKRQDKAMLLQFIKAINKVKLGTTPSCSLKEIQTGYNDQYAYGARTRKVALGRGGREGNNAFVYDLDQQDTLTEQQIERLMKIESDPEFFGLMMAQLGDEQQYYSQIAFAVRSGNWKTAGYLVQIAMDKGHMYGFNQVHVDVLNYTSASRIGNIKKPSATKKSGGSYLITPIHCAAINPNHSCLQKLLDISQEYNILDEIHRKPVHYAAVSQTSACLKYLMDNSIDVREGDRNKNTPLILAAQFGRTHNVQILASNNIDGKNREGNAAIHVACQGGHLETVKVLLKQGSKINLTGQNRMTPLNIACAYGHYELAKYLIEQGAKVLAKDKYGRSSCVLAARNGNVKILSLLLYHGAEYDQPDSSKNTPLHYAAAYGFPECIEELMKAGADQNLPNSWKLTPLSVALQKNHLGVVKKLLSYPTTDVNCKDDEGRTLISSSLSKFTVDAFEYMKYLILEKNADVKISDLQDKTPLHYAVLLSRKDAKQYYKKWNDMSKTERRDIKNKYEKLVHEMIELLINAGSDVNIQDSNGQTPFIQSLMSQNFKVSELLMKLTTPTVNYVDKKDRNILHKLIECRLFLNVKGFSILENIIKSIDPSYVNQYDENGWNPLLYLFSEYTSTAEEQYNEIYNKKVSTLQQKLFEEKLKQLLEEEERINQEKKLKNNEQNEENQKKNKKQNDEDNEDEDEEGDEDEDEDEEGDENENDENDEVEVEDHGSDDEDEDNEENEDEDDDEEHSGDYEDEDEDNHHYHKTKKVSRGLLGSTNVFSKPQANAVITKDQHHTKTFYHKNKPVIVFLKQDQVDILANESKQECWALQETVIKLYQLLINLGADTNSSIIKRKQYREQKDGEQEEVEHPYINEGGYTIAHFIFKQYHSVSFLQEINKIKAISLTEVAQQNIYPIHLFANSCNMNQICGRENETSQTFLEYVINQINVNVKDNLLNTPTSIIACRYNFTLDGILDNLISNGGSVNNLNEDDVVPLQNWVKENNVKVVGIFLTKFKADPNFPDSSKRTALHHAINSSNSQADASFEMEHLLIKNGANTNAVDIYKRTPLFYAFTKMTYDNDFREIDPFETVSSVLANKHCEVDSVDIHQRSPLHYAAMRGSVISGRYMIKMKAPIDVPDKYGNTPLALAFLCGHSNFCTMLIDNKADVNRYATVVDYQKIRQEERKNRMERIERGEAIEQEEEFETDEEADSENEDVDNGLYGGARTKQTARMCYGGKAPRKALASTSSYLGNQQNKQRKRGKIYLLQSTKFPAGTYSYFKLAIKQGWQGVAYLLISDGYDLQRAIEDAIMEEQFKLVRTLLMKVKDDEVVQKQNQNKQNLFHIFSIKGRKCTDDIALMIAEELADRQVDKNAKDDQNNTPLHYAAQNDFLGMIQYLLQSNSDPNNYNNNQNTPFSIRLQEKYKALVSAIELQLWKEKNTNLNVKFKIKDKNQLITPILFLIQEYHLEDEIILNKFTEAGCDINEKTESGETSLMLAIRINSMKLVNFILNHPKFNKALHSQDSQNRTPIHYVVQPLEFGSYENIEMLELLSKQFDINQPDNFGKTPLDYANDQDSGTMAEALKKLNAKEGKKQKQPRLPTSVISQAQWVEEEIDVENDAQKFLDENGEQLDESKQDIRKVVDLEAQESGKVEVWIDKESGPYSLLMTKVDIGNGIYSENVFYKMQILHEINRNVFILFTKWGRIGTHGQHQLTPFENAEEAIKEFNKIFHNKTGGNDWRRVQTGEDTFVKKPGKYQLIHFKNVKNYKTLLVPFDFSKKSPYQQCNLDKAIKRFMLQFVQVKLYNKDLQQFHIDLDTMPIERLDRKQLEAAKAILNELTDCVEDLQKLRKQGDLDIKKIQNIFTEICDKSSRFYELVPVTELRTEPIPPLDSVEAINQKLLLIETLLNFEITSKILLGAHLMKQTINPLTYCFNALNVRVVTLPKEHPEYKLIVQYINSSHEGKISNIFAVERRGEAERFEHNKQHNRMLLWHGSKISNFMGILAQGLRVAPPWAFNSGAMFGKGIYFADTFEKSYGYTEDWSLYYNQYNGLFQQDDYYNRQQKNTKKDEQDEIQRYRYMLLCEVAVGKSMNLYNPEYISKLDKQYQSVKGCGRRGPDYNQSVILSNGCKVPVGECIEYPLPRMKDKNRNVVRYHLEHNEYIVYDETKVKVRYMVQLDTKDTIDEY</sequence>
<feature type="compositionally biased region" description="Acidic residues" evidence="16">
    <location>
        <begin position="270"/>
        <end position="281"/>
    </location>
</feature>
<evidence type="ECO:0000256" key="7">
    <source>
        <dbReference type="ARBA" id="ARBA00022771"/>
    </source>
</evidence>
<dbReference type="FunFam" id="2.20.140.10:FF:000002">
    <property type="entry name" value="Poly [ADP-ribose] polymerase"/>
    <property type="match status" value="1"/>
</dbReference>
<dbReference type="OrthoDB" id="2017365at2759"/>
<organism evidence="20 21">
    <name type="scientific">Paramecium pentaurelia</name>
    <dbReference type="NCBI Taxonomy" id="43138"/>
    <lineage>
        <taxon>Eukaryota</taxon>
        <taxon>Sar</taxon>
        <taxon>Alveolata</taxon>
        <taxon>Ciliophora</taxon>
        <taxon>Intramacronucleata</taxon>
        <taxon>Oligohymenophorea</taxon>
        <taxon>Peniculida</taxon>
        <taxon>Parameciidae</taxon>
        <taxon>Paramecium</taxon>
    </lineage>
</organism>
<feature type="repeat" description="ANK" evidence="14">
    <location>
        <begin position="1520"/>
        <end position="1552"/>
    </location>
</feature>
<name>A0A8S1VQX7_9CILI</name>
<dbReference type="CDD" id="cd01437">
    <property type="entry name" value="parp_like"/>
    <property type="match status" value="1"/>
</dbReference>
<dbReference type="InterPro" id="IPR004102">
    <property type="entry name" value="Poly(ADP-ribose)pol_reg_dom"/>
</dbReference>
<dbReference type="PROSITE" id="PS51060">
    <property type="entry name" value="PARP_ALPHA_HD"/>
    <property type="match status" value="1"/>
</dbReference>
<dbReference type="InterPro" id="IPR050800">
    <property type="entry name" value="ARTD/PARP"/>
</dbReference>
<feature type="region of interest" description="Disordered" evidence="16">
    <location>
        <begin position="1050"/>
        <end position="1148"/>
    </location>
</feature>
<dbReference type="GO" id="GO:0003677">
    <property type="term" value="F:DNA binding"/>
    <property type="evidence" value="ECO:0007669"/>
    <property type="project" value="UniProtKB-KW"/>
</dbReference>
<dbReference type="EMBL" id="CAJJDO010000074">
    <property type="protein sequence ID" value="CAD8180328.1"/>
    <property type="molecule type" value="Genomic_DNA"/>
</dbReference>
<feature type="repeat" description="ANK" evidence="14">
    <location>
        <begin position="657"/>
        <end position="689"/>
    </location>
</feature>
<evidence type="ECO:0000256" key="2">
    <source>
        <dbReference type="ARBA" id="ARBA00022679"/>
    </source>
</evidence>
<feature type="repeat" description="ANK" evidence="14">
    <location>
        <begin position="1487"/>
        <end position="1519"/>
    </location>
</feature>
<dbReference type="InterPro" id="IPR002110">
    <property type="entry name" value="Ankyrin_rpt"/>
</dbReference>
<dbReference type="GO" id="GO:0005730">
    <property type="term" value="C:nucleolus"/>
    <property type="evidence" value="ECO:0007669"/>
    <property type="project" value="TreeGrafter"/>
</dbReference>
<keyword evidence="9 15" id="KW-0520">NAD</keyword>
<evidence type="ECO:0000256" key="4">
    <source>
        <dbReference type="ARBA" id="ARBA00022723"/>
    </source>
</evidence>
<dbReference type="FunFam" id="1.25.40.20:FF:000830">
    <property type="entry name" value="Poly [ADP-ribose] polymerase"/>
    <property type="match status" value="1"/>
</dbReference>
<feature type="domain" description="PARP catalytic" evidence="17">
    <location>
        <begin position="2306"/>
        <end position="2565"/>
    </location>
</feature>
<evidence type="ECO:0000313" key="21">
    <source>
        <dbReference type="Proteomes" id="UP000689195"/>
    </source>
</evidence>
<dbReference type="CDD" id="cd07997">
    <property type="entry name" value="WGR_PARP"/>
    <property type="match status" value="1"/>
</dbReference>
<dbReference type="Pfam" id="PF12796">
    <property type="entry name" value="Ank_2"/>
    <property type="match status" value="4"/>
</dbReference>
<dbReference type="PROSITE" id="PS51977">
    <property type="entry name" value="WGR"/>
    <property type="match status" value="1"/>
</dbReference>
<evidence type="ECO:0000259" key="18">
    <source>
        <dbReference type="PROSITE" id="PS51060"/>
    </source>
</evidence>
<accession>A0A8S1VQX7</accession>
<feature type="domain" description="WGR" evidence="19">
    <location>
        <begin position="2030"/>
        <end position="2135"/>
    </location>
</feature>
<dbReference type="Proteomes" id="UP000689195">
    <property type="component" value="Unassembled WGS sequence"/>
</dbReference>
<feature type="compositionally biased region" description="Acidic residues" evidence="16">
    <location>
        <begin position="1577"/>
        <end position="1597"/>
    </location>
</feature>
<feature type="compositionally biased region" description="Basic and acidic residues" evidence="16">
    <location>
        <begin position="162"/>
        <end position="176"/>
    </location>
</feature>
<evidence type="ECO:0000256" key="13">
    <source>
        <dbReference type="ARBA" id="ARBA00033987"/>
    </source>
</evidence>
<dbReference type="PANTHER" id="PTHR10459:SF60">
    <property type="entry name" value="POLY [ADP-RIBOSE] POLYMERASE 2"/>
    <property type="match status" value="1"/>
</dbReference>
<dbReference type="FunFam" id="1.20.142.10:FF:000002">
    <property type="entry name" value="Poly [ADP-ribose] polymerase"/>
    <property type="match status" value="1"/>
</dbReference>
<dbReference type="SMART" id="SM00248">
    <property type="entry name" value="ANK"/>
    <property type="match status" value="18"/>
</dbReference>
<dbReference type="InterPro" id="IPR008893">
    <property type="entry name" value="WGR_domain"/>
</dbReference>
<evidence type="ECO:0000259" key="17">
    <source>
        <dbReference type="PROSITE" id="PS51059"/>
    </source>
</evidence>
<keyword evidence="21" id="KW-1185">Reference proteome</keyword>
<gene>
    <name evidence="20" type="ORF">PPENT_87.1.T0740051</name>
</gene>
<keyword evidence="8" id="KW-0862">Zinc</keyword>
<dbReference type="Pfam" id="PF02877">
    <property type="entry name" value="PARP_reg"/>
    <property type="match status" value="1"/>
</dbReference>
<feature type="repeat" description="ANK" evidence="14">
    <location>
        <begin position="1756"/>
        <end position="1788"/>
    </location>
</feature>
<dbReference type="GO" id="GO:0008270">
    <property type="term" value="F:zinc ion binding"/>
    <property type="evidence" value="ECO:0007669"/>
    <property type="project" value="UniProtKB-KW"/>
</dbReference>
<feature type="compositionally biased region" description="Polar residues" evidence="16">
    <location>
        <begin position="328"/>
        <end position="337"/>
    </location>
</feature>
<protein>
    <recommendedName>
        <fullName evidence="15">Poly [ADP-ribose] polymerase</fullName>
        <shortName evidence="15">PARP</shortName>
        <ecNumber evidence="15">2.4.2.-</ecNumber>
    </recommendedName>
</protein>
<evidence type="ECO:0000256" key="12">
    <source>
        <dbReference type="ARBA" id="ARBA00024347"/>
    </source>
</evidence>
<keyword evidence="14" id="KW-0040">ANK repeat</keyword>
<evidence type="ECO:0000256" key="6">
    <source>
        <dbReference type="ARBA" id="ARBA00022765"/>
    </source>
</evidence>
<feature type="repeat" description="ANK" evidence="14">
    <location>
        <begin position="690"/>
        <end position="722"/>
    </location>
</feature>
<keyword evidence="3" id="KW-0548">Nucleotidyltransferase</keyword>
<evidence type="ECO:0000256" key="1">
    <source>
        <dbReference type="ARBA" id="ARBA00022676"/>
    </source>
</evidence>
<dbReference type="InterPro" id="IPR012317">
    <property type="entry name" value="Poly(ADP-ribose)pol_cat_dom"/>
</dbReference>
<dbReference type="GO" id="GO:0070212">
    <property type="term" value="P:protein poly-ADP-ribosylation"/>
    <property type="evidence" value="ECO:0007669"/>
    <property type="project" value="TreeGrafter"/>
</dbReference>
<feature type="repeat" description="ANK" evidence="14">
    <location>
        <begin position="1404"/>
        <end position="1442"/>
    </location>
</feature>
<feature type="region of interest" description="Disordered" evidence="16">
    <location>
        <begin position="117"/>
        <end position="337"/>
    </location>
</feature>
<evidence type="ECO:0000256" key="15">
    <source>
        <dbReference type="RuleBase" id="RU362114"/>
    </source>
</evidence>
<feature type="compositionally biased region" description="Acidic residues" evidence="16">
    <location>
        <begin position="1072"/>
        <end position="1137"/>
    </location>
</feature>
<dbReference type="Pfam" id="PF05406">
    <property type="entry name" value="WGR"/>
    <property type="match status" value="1"/>
</dbReference>
<dbReference type="Pfam" id="PF00644">
    <property type="entry name" value="PARP"/>
    <property type="match status" value="1"/>
</dbReference>
<dbReference type="EC" id="2.4.2.-" evidence="15"/>